<dbReference type="EMBL" id="CBUL010000047">
    <property type="protein sequence ID" value="CDI60082.1"/>
    <property type="molecule type" value="Genomic_DNA"/>
</dbReference>
<comment type="caution">
    <text evidence="2">The sequence shown here is derived from an EMBL/GenBank/DDBJ whole genome shotgun (WGS) entry which is preliminary data.</text>
</comment>
<organism evidence="2 3">
    <name type="scientific">Lactobacillus helveticus CIRM-BIA 104</name>
    <dbReference type="NCBI Taxonomy" id="1226333"/>
    <lineage>
        <taxon>Bacteria</taxon>
        <taxon>Bacillati</taxon>
        <taxon>Bacillota</taxon>
        <taxon>Bacilli</taxon>
        <taxon>Lactobacillales</taxon>
        <taxon>Lactobacillaceae</taxon>
        <taxon>Lactobacillus</taxon>
    </lineage>
</organism>
<dbReference type="Proteomes" id="UP000017247">
    <property type="component" value="Unassembled WGS sequence"/>
</dbReference>
<feature type="compositionally biased region" description="Basic and acidic residues" evidence="1">
    <location>
        <begin position="75"/>
        <end position="117"/>
    </location>
</feature>
<dbReference type="HOGENOM" id="CLU_993186_0_0_9"/>
<gene>
    <name evidence="2" type="ORF">LHCIRMBIA104_01985</name>
</gene>
<feature type="compositionally biased region" description="Low complexity" evidence="1">
    <location>
        <begin position="18"/>
        <end position="74"/>
    </location>
</feature>
<evidence type="ECO:0000256" key="1">
    <source>
        <dbReference type="SAM" id="MobiDB-lite"/>
    </source>
</evidence>
<protein>
    <submittedName>
        <fullName evidence="2">Putative amidase</fullName>
    </submittedName>
</protein>
<feature type="compositionally biased region" description="Polar residues" evidence="1">
    <location>
        <begin position="1"/>
        <end position="12"/>
    </location>
</feature>
<evidence type="ECO:0000313" key="3">
    <source>
        <dbReference type="Proteomes" id="UP000017247"/>
    </source>
</evidence>
<reference evidence="2" key="1">
    <citation type="submission" date="2013-09" db="EMBL/GenBank/DDBJ databases">
        <title>Draft Genome Sequence of five Lactobacillus helveticus strains CIRM-BIA 101T, 103, 104, 951 and 953 isolated from milk product.</title>
        <authorList>
            <person name="Valence F."/>
            <person name="Chuat V."/>
            <person name="Ma L."/>
            <person name="Creno S."/>
            <person name="Falentin H."/>
            <person name="Lortal S."/>
            <person name="Bizet C."/>
            <person name="Clermont D."/>
            <person name="Loux V."/>
            <person name="Bouchier C."/>
            <person name="Cousin S."/>
        </authorList>
    </citation>
    <scope>NUCLEOTIDE SEQUENCE [LARGE SCALE GENOMIC DNA]</scope>
    <source>
        <strain evidence="2">CIRM-BIA 104</strain>
    </source>
</reference>
<dbReference type="AlphaFoldDB" id="U6F7W8"/>
<evidence type="ECO:0000313" key="2">
    <source>
        <dbReference type="EMBL" id="CDI60082.1"/>
    </source>
</evidence>
<sequence length="280" mass="30572">MSYNGPTGSDSLNHTHHNASSNTSSTTKQINSNSSNSTTNNGSNSSSNQSNSSSTSSTNKGNSTTNKSTSGSSTTDKKDQSKPDTGKKDSDKKDQSKSDSKTPSKSGDTKNSDKPNKVDLPTQADYNALSDAIIMARRAGYQMSSYAKKKIYDSAMEKANYYIEFRDYSGNNISGADVRKVTSDLNAAVAGLDWKKEIAKFPTITVEIDKNGKRKWNWTPKAEQQVLKVVNEIYGSTDAHFLYKDPNSNTIVFTHGSFPETADTREFVKLVSSDGKRIDF</sequence>
<accession>U6F7W8</accession>
<proteinExistence type="predicted"/>
<feature type="region of interest" description="Disordered" evidence="1">
    <location>
        <begin position="1"/>
        <end position="123"/>
    </location>
</feature>
<name>U6F7W8_LACHE</name>